<dbReference type="InterPro" id="IPR016181">
    <property type="entry name" value="Acyl_CoA_acyltransferase"/>
</dbReference>
<dbReference type="CDD" id="cd04301">
    <property type="entry name" value="NAT_SF"/>
    <property type="match status" value="1"/>
</dbReference>
<evidence type="ECO:0000259" key="2">
    <source>
        <dbReference type="PROSITE" id="PS51186"/>
    </source>
</evidence>
<feature type="domain" description="N-acetyltransferase" evidence="2">
    <location>
        <begin position="406"/>
        <end position="560"/>
    </location>
</feature>
<dbReference type="AlphaFoldDB" id="A0A136JBF7"/>
<reference evidence="4" key="1">
    <citation type="submission" date="2016-02" db="EMBL/GenBank/DDBJ databases">
        <title>Draft genome sequence of Microdochium bolleyi, a fungal endophyte of beachgrass.</title>
        <authorList>
            <consortium name="DOE Joint Genome Institute"/>
            <person name="David A.S."/>
            <person name="May G."/>
            <person name="Haridas S."/>
            <person name="Lim J."/>
            <person name="Wang M."/>
            <person name="Labutti K."/>
            <person name="Lipzen A."/>
            <person name="Barry K."/>
            <person name="Grigoriev I.V."/>
        </authorList>
    </citation>
    <scope>NUCLEOTIDE SEQUENCE [LARGE SCALE GENOMIC DNA]</scope>
    <source>
        <strain evidence="4">J235TASD1</strain>
    </source>
</reference>
<dbReference type="Proteomes" id="UP000070501">
    <property type="component" value="Unassembled WGS sequence"/>
</dbReference>
<keyword evidence="4" id="KW-1185">Reference proteome</keyword>
<dbReference type="InParanoid" id="A0A136JBF7"/>
<feature type="region of interest" description="Disordered" evidence="1">
    <location>
        <begin position="570"/>
        <end position="594"/>
    </location>
</feature>
<evidence type="ECO:0000313" key="4">
    <source>
        <dbReference type="Proteomes" id="UP000070501"/>
    </source>
</evidence>
<feature type="compositionally biased region" description="Low complexity" evidence="1">
    <location>
        <begin position="57"/>
        <end position="68"/>
    </location>
</feature>
<proteinExistence type="predicted"/>
<feature type="region of interest" description="Disordered" evidence="1">
    <location>
        <begin position="49"/>
        <end position="71"/>
    </location>
</feature>
<gene>
    <name evidence="3" type="ORF">Micbo1qcDRAFT_159601</name>
</gene>
<dbReference type="GO" id="GO:0016747">
    <property type="term" value="F:acyltransferase activity, transferring groups other than amino-acyl groups"/>
    <property type="evidence" value="ECO:0007669"/>
    <property type="project" value="InterPro"/>
</dbReference>
<evidence type="ECO:0000313" key="3">
    <source>
        <dbReference type="EMBL" id="KXJ94436.1"/>
    </source>
</evidence>
<dbReference type="InterPro" id="IPR000182">
    <property type="entry name" value="GNAT_dom"/>
</dbReference>
<feature type="region of interest" description="Disordered" evidence="1">
    <location>
        <begin position="244"/>
        <end position="276"/>
    </location>
</feature>
<dbReference type="STRING" id="196109.A0A136JBF7"/>
<dbReference type="PROSITE" id="PS51186">
    <property type="entry name" value="GNAT"/>
    <property type="match status" value="1"/>
</dbReference>
<feature type="compositionally biased region" description="Basic and acidic residues" evidence="1">
    <location>
        <begin position="263"/>
        <end position="276"/>
    </location>
</feature>
<sequence length="594" mass="65388">MSSTRNSNRRGSGNMYHPNIVSPMSYFNPIGNMSAAGYATSTAPLPHGDAIRSAGVPSRCSSSSSPSSIEDMHRDYVNNKAELTKHISTAAGAVEQLWGGDGWFMKWYEMPSQSEARGVNIPTKNGVTSTSGRSRASKNTIKKSEAAQESRDLIVLPHGAPRSEVHNLVEHVNIPSNVSSGAVKKIISRFGEQRNQFSWVIGPQEQPVLEALLRNEQLWCEEIAPTLSADLNLRDDLFCEAKSPSPGLTPDGIEDSATLPSPERFDWNSRPDRSFEQPELLSDTQALWMNRRQSSLHRVTRMPEMANKVPRPQYTFQIPSGLVQSANQAQGRRQQPAVHGTTIRTSEASEAMPLETTVGSFEKLSIGDATPNHADRIRTIPDGTILHLLNDKSEVEEWVRTWAHEAEPSPSGAANIQHWTSIYTNLIETLPTNQFRMFAARKSSTNTHFPPSSSATVAADYRSSTDIIGTGYVHLFSGVASVHCITVLPAYRAKGVGSALTRYAMGLGKDMGYATAMLTASMSSSPSTRYGAKAAMFSPLGFKEFGRVKLYVYRPLRETEQTICSTKETDKIREAEDDGWEWVGEEEDDDNESL</sequence>
<feature type="compositionally biased region" description="Acidic residues" evidence="1">
    <location>
        <begin position="575"/>
        <end position="594"/>
    </location>
</feature>
<evidence type="ECO:0000256" key="1">
    <source>
        <dbReference type="SAM" id="MobiDB-lite"/>
    </source>
</evidence>
<accession>A0A136JBF7</accession>
<dbReference type="EMBL" id="KQ964247">
    <property type="protein sequence ID" value="KXJ94436.1"/>
    <property type="molecule type" value="Genomic_DNA"/>
</dbReference>
<dbReference type="Pfam" id="PF00583">
    <property type="entry name" value="Acetyltransf_1"/>
    <property type="match status" value="1"/>
</dbReference>
<feature type="region of interest" description="Disordered" evidence="1">
    <location>
        <begin position="119"/>
        <end position="150"/>
    </location>
</feature>
<name>A0A136JBF7_9PEZI</name>
<feature type="compositionally biased region" description="Polar residues" evidence="1">
    <location>
        <begin position="122"/>
        <end position="139"/>
    </location>
</feature>
<organism evidence="3 4">
    <name type="scientific">Microdochium bolleyi</name>
    <dbReference type="NCBI Taxonomy" id="196109"/>
    <lineage>
        <taxon>Eukaryota</taxon>
        <taxon>Fungi</taxon>
        <taxon>Dikarya</taxon>
        <taxon>Ascomycota</taxon>
        <taxon>Pezizomycotina</taxon>
        <taxon>Sordariomycetes</taxon>
        <taxon>Xylariomycetidae</taxon>
        <taxon>Xylariales</taxon>
        <taxon>Microdochiaceae</taxon>
        <taxon>Microdochium</taxon>
    </lineage>
</organism>
<dbReference type="Gene3D" id="3.40.630.30">
    <property type="match status" value="1"/>
</dbReference>
<dbReference type="SUPFAM" id="SSF55729">
    <property type="entry name" value="Acyl-CoA N-acyltransferases (Nat)"/>
    <property type="match status" value="1"/>
</dbReference>
<protein>
    <recommendedName>
        <fullName evidence="2">N-acetyltransferase domain-containing protein</fullName>
    </recommendedName>
</protein>
<dbReference type="OrthoDB" id="4759159at2759"/>